<keyword evidence="2" id="KW-1185">Reference proteome</keyword>
<dbReference type="RefSeq" id="WP_193428767.1">
    <property type="nucleotide sequence ID" value="NZ_CBCSIP010000290.1"/>
</dbReference>
<accession>A0ABR9PUP6</accession>
<evidence type="ECO:0000313" key="1">
    <source>
        <dbReference type="EMBL" id="MBE4751569.1"/>
    </source>
</evidence>
<evidence type="ECO:0000313" key="2">
    <source>
        <dbReference type="Proteomes" id="UP001516472"/>
    </source>
</evidence>
<sequence>MAVLLQGCAGARFKLDSATNACRTRPASCAQAAGQESILPWTLRAVGTAGGSAVAAAKLLDEALLEQVTEALEECADKARAEIILEHFGTRSPTRDECLEEFTGPQGKTLTRAMILGEEMHRIALRCAAEKLNELRPGGFSLEPTYKYDPDRKETT</sequence>
<comment type="caution">
    <text evidence="1">The sequence shown here is derived from an EMBL/GenBank/DDBJ whole genome shotgun (WGS) entry which is preliminary data.</text>
</comment>
<reference evidence="1 2" key="1">
    <citation type="submission" date="2020-02" db="EMBL/GenBank/DDBJ databases">
        <authorList>
            <person name="Babadi Z.K."/>
            <person name="Risdian C."/>
            <person name="Ebrahimipour G.H."/>
            <person name="Wink J."/>
        </authorList>
    </citation>
    <scope>NUCLEOTIDE SEQUENCE [LARGE SCALE GENOMIC DNA]</scope>
    <source>
        <strain evidence="1 2">ZKHCc1 1396</strain>
    </source>
</reference>
<name>A0ABR9PUP6_9BACT</name>
<proteinExistence type="predicted"/>
<gene>
    <name evidence="1" type="ORF">G4177_25680</name>
</gene>
<dbReference type="Proteomes" id="UP001516472">
    <property type="component" value="Unassembled WGS sequence"/>
</dbReference>
<protein>
    <submittedName>
        <fullName evidence="1">Uncharacterized protein</fullName>
    </submittedName>
</protein>
<dbReference type="EMBL" id="JAAIYO010000008">
    <property type="protein sequence ID" value="MBE4751569.1"/>
    <property type="molecule type" value="Genomic_DNA"/>
</dbReference>
<organism evidence="1 2">
    <name type="scientific">Corallococcus soli</name>
    <dbReference type="NCBI Taxonomy" id="2710757"/>
    <lineage>
        <taxon>Bacteria</taxon>
        <taxon>Pseudomonadati</taxon>
        <taxon>Myxococcota</taxon>
        <taxon>Myxococcia</taxon>
        <taxon>Myxococcales</taxon>
        <taxon>Cystobacterineae</taxon>
        <taxon>Myxococcaceae</taxon>
        <taxon>Corallococcus</taxon>
    </lineage>
</organism>